<sequence>MASLTWNQEQILFLLISTFLYGVYSLTFGMCIYSLGVRKSESVLRRRLFLVAVALFLSSTAQEVSIIWSTFATIDSPDSLSCGDNSGAAQEINNYNLGNTIGYFIITFSNFVADGLLIWRCYVLWNRRFLVISVPLVLLIAETLCGFAMFGMALAIYYIRLYAPADDTEPPLEWLRLNNALGITSIAFYASSCVTNLMMSGLIAFRIWRSTRYVAKTRSRNGYIRVASLIFETGILYSVCLLLGAIFVGLADTTTMEAASTGYGVMTCILQQIVGIFPTVIILLVALGRSSEQTTHYSVNAVPRKEERLTSIQFAEAPTPVESSDATESNAIQLELRRTESRSLPREK</sequence>
<evidence type="ECO:0000256" key="2">
    <source>
        <dbReference type="SAM" id="Phobius"/>
    </source>
</evidence>
<feature type="compositionally biased region" description="Basic and acidic residues" evidence="1">
    <location>
        <begin position="335"/>
        <end position="348"/>
    </location>
</feature>
<dbReference type="Proteomes" id="UP000305948">
    <property type="component" value="Unassembled WGS sequence"/>
</dbReference>
<keyword evidence="2" id="KW-0472">Membrane</keyword>
<feature type="transmembrane region" description="Helical" evidence="2">
    <location>
        <begin position="101"/>
        <end position="122"/>
    </location>
</feature>
<accession>A0A5C3MVX8</accession>
<reference evidence="3 4" key="1">
    <citation type="journal article" date="2019" name="Nat. Ecol. Evol.">
        <title>Megaphylogeny resolves global patterns of mushroom evolution.</title>
        <authorList>
            <person name="Varga T."/>
            <person name="Krizsan K."/>
            <person name="Foldi C."/>
            <person name="Dima B."/>
            <person name="Sanchez-Garcia M."/>
            <person name="Sanchez-Ramirez S."/>
            <person name="Szollosi G.J."/>
            <person name="Szarkandi J.G."/>
            <person name="Papp V."/>
            <person name="Albert L."/>
            <person name="Andreopoulos W."/>
            <person name="Angelini C."/>
            <person name="Antonin V."/>
            <person name="Barry K.W."/>
            <person name="Bougher N.L."/>
            <person name="Buchanan P."/>
            <person name="Buyck B."/>
            <person name="Bense V."/>
            <person name="Catcheside P."/>
            <person name="Chovatia M."/>
            <person name="Cooper J."/>
            <person name="Damon W."/>
            <person name="Desjardin D."/>
            <person name="Finy P."/>
            <person name="Geml J."/>
            <person name="Haridas S."/>
            <person name="Hughes K."/>
            <person name="Justo A."/>
            <person name="Karasinski D."/>
            <person name="Kautmanova I."/>
            <person name="Kiss B."/>
            <person name="Kocsube S."/>
            <person name="Kotiranta H."/>
            <person name="LaButti K.M."/>
            <person name="Lechner B.E."/>
            <person name="Liimatainen K."/>
            <person name="Lipzen A."/>
            <person name="Lukacs Z."/>
            <person name="Mihaltcheva S."/>
            <person name="Morgado L.N."/>
            <person name="Niskanen T."/>
            <person name="Noordeloos M.E."/>
            <person name="Ohm R.A."/>
            <person name="Ortiz-Santana B."/>
            <person name="Ovrebo C."/>
            <person name="Racz N."/>
            <person name="Riley R."/>
            <person name="Savchenko A."/>
            <person name="Shiryaev A."/>
            <person name="Soop K."/>
            <person name="Spirin V."/>
            <person name="Szebenyi C."/>
            <person name="Tomsovsky M."/>
            <person name="Tulloss R.E."/>
            <person name="Uehling J."/>
            <person name="Grigoriev I.V."/>
            <person name="Vagvolgyi C."/>
            <person name="Papp T."/>
            <person name="Martin F.M."/>
            <person name="Miettinen O."/>
            <person name="Hibbett D.S."/>
            <person name="Nagy L.G."/>
        </authorList>
    </citation>
    <scope>NUCLEOTIDE SEQUENCE [LARGE SCALE GENOMIC DNA]</scope>
    <source>
        <strain evidence="3 4">OMC1185</strain>
    </source>
</reference>
<feature type="transmembrane region" description="Helical" evidence="2">
    <location>
        <begin position="226"/>
        <end position="251"/>
    </location>
</feature>
<organism evidence="3 4">
    <name type="scientific">Heliocybe sulcata</name>
    <dbReference type="NCBI Taxonomy" id="5364"/>
    <lineage>
        <taxon>Eukaryota</taxon>
        <taxon>Fungi</taxon>
        <taxon>Dikarya</taxon>
        <taxon>Basidiomycota</taxon>
        <taxon>Agaricomycotina</taxon>
        <taxon>Agaricomycetes</taxon>
        <taxon>Gloeophyllales</taxon>
        <taxon>Gloeophyllaceae</taxon>
        <taxon>Heliocybe</taxon>
    </lineage>
</organism>
<keyword evidence="2" id="KW-1133">Transmembrane helix</keyword>
<feature type="transmembrane region" description="Helical" evidence="2">
    <location>
        <begin position="12"/>
        <end position="36"/>
    </location>
</feature>
<feature type="transmembrane region" description="Helical" evidence="2">
    <location>
        <begin position="263"/>
        <end position="287"/>
    </location>
</feature>
<dbReference type="AlphaFoldDB" id="A0A5C3MVX8"/>
<keyword evidence="2" id="KW-0812">Transmembrane</keyword>
<keyword evidence="4" id="KW-1185">Reference proteome</keyword>
<evidence type="ECO:0000313" key="4">
    <source>
        <dbReference type="Proteomes" id="UP000305948"/>
    </source>
</evidence>
<feature type="transmembrane region" description="Helical" evidence="2">
    <location>
        <begin position="179"/>
        <end position="205"/>
    </location>
</feature>
<dbReference type="EMBL" id="ML213516">
    <property type="protein sequence ID" value="TFK49484.1"/>
    <property type="molecule type" value="Genomic_DNA"/>
</dbReference>
<feature type="transmembrane region" description="Helical" evidence="2">
    <location>
        <begin position="48"/>
        <end position="71"/>
    </location>
</feature>
<evidence type="ECO:0000313" key="3">
    <source>
        <dbReference type="EMBL" id="TFK49484.1"/>
    </source>
</evidence>
<feature type="compositionally biased region" description="Polar residues" evidence="1">
    <location>
        <begin position="321"/>
        <end position="332"/>
    </location>
</feature>
<name>A0A5C3MVX8_9AGAM</name>
<protein>
    <submittedName>
        <fullName evidence="3">Uncharacterized protein</fullName>
    </submittedName>
</protein>
<proteinExistence type="predicted"/>
<feature type="region of interest" description="Disordered" evidence="1">
    <location>
        <begin position="317"/>
        <end position="348"/>
    </location>
</feature>
<gene>
    <name evidence="3" type="ORF">OE88DRAFT_1663091</name>
</gene>
<feature type="transmembrane region" description="Helical" evidence="2">
    <location>
        <begin position="129"/>
        <end position="159"/>
    </location>
</feature>
<evidence type="ECO:0000256" key="1">
    <source>
        <dbReference type="SAM" id="MobiDB-lite"/>
    </source>
</evidence>
<dbReference type="OrthoDB" id="3174319at2759"/>